<keyword evidence="1" id="KW-1133">Transmembrane helix</keyword>
<name>A0ABD3U2J6_SINWO</name>
<dbReference type="Proteomes" id="UP001634394">
    <property type="component" value="Unassembled WGS sequence"/>
</dbReference>
<evidence type="ECO:0000256" key="1">
    <source>
        <dbReference type="SAM" id="Phobius"/>
    </source>
</evidence>
<comment type="caution">
    <text evidence="2">The sequence shown here is derived from an EMBL/GenBank/DDBJ whole genome shotgun (WGS) entry which is preliminary data.</text>
</comment>
<feature type="transmembrane region" description="Helical" evidence="1">
    <location>
        <begin position="70"/>
        <end position="91"/>
    </location>
</feature>
<evidence type="ECO:0000313" key="2">
    <source>
        <dbReference type="EMBL" id="KAL3843046.1"/>
    </source>
</evidence>
<evidence type="ECO:0000313" key="3">
    <source>
        <dbReference type="EMBL" id="KAL3843106.1"/>
    </source>
</evidence>
<organism evidence="2 4">
    <name type="scientific">Sinanodonta woodiana</name>
    <name type="common">Chinese pond mussel</name>
    <name type="synonym">Anodonta woodiana</name>
    <dbReference type="NCBI Taxonomy" id="1069815"/>
    <lineage>
        <taxon>Eukaryota</taxon>
        <taxon>Metazoa</taxon>
        <taxon>Spiralia</taxon>
        <taxon>Lophotrochozoa</taxon>
        <taxon>Mollusca</taxon>
        <taxon>Bivalvia</taxon>
        <taxon>Autobranchia</taxon>
        <taxon>Heteroconchia</taxon>
        <taxon>Palaeoheterodonta</taxon>
        <taxon>Unionida</taxon>
        <taxon>Unionoidea</taxon>
        <taxon>Unionidae</taxon>
        <taxon>Unioninae</taxon>
        <taxon>Sinanodonta</taxon>
    </lineage>
</organism>
<evidence type="ECO:0000313" key="4">
    <source>
        <dbReference type="Proteomes" id="UP001634394"/>
    </source>
</evidence>
<accession>A0ABD3U2J6</accession>
<protein>
    <submittedName>
        <fullName evidence="2">Uncharacterized protein</fullName>
    </submittedName>
</protein>
<gene>
    <name evidence="2" type="ORF">ACJMK2_021003</name>
    <name evidence="3" type="ORF">ACJMK2_021059</name>
</gene>
<keyword evidence="1" id="KW-0472">Membrane</keyword>
<dbReference type="AlphaFoldDB" id="A0ABD3U2J6"/>
<keyword evidence="4" id="KW-1185">Reference proteome</keyword>
<dbReference type="EMBL" id="JBJQND010000017">
    <property type="protein sequence ID" value="KAL3843046.1"/>
    <property type="molecule type" value="Genomic_DNA"/>
</dbReference>
<sequence>MSVPLLFQENGVFHEPRTMQATRCFKNKEFGDRGGNTYYCEDPSKPRCCEESSMFTCCEDTGTRTLKEQLTLWGCVAAAIIVIAGIMVYFFKDINCCSDERPLLERCCHRCRRTQDENDLTSLTEKCDFMPHENSYWSPSLYRSSPYHQIPPPSSKLETRKC</sequence>
<dbReference type="EMBL" id="JBJQND010000017">
    <property type="protein sequence ID" value="KAL3843106.1"/>
    <property type="molecule type" value="Genomic_DNA"/>
</dbReference>
<keyword evidence="1" id="KW-0812">Transmembrane</keyword>
<proteinExistence type="predicted"/>
<reference evidence="2 4" key="1">
    <citation type="submission" date="2024-11" db="EMBL/GenBank/DDBJ databases">
        <title>Chromosome-level genome assembly of the freshwater bivalve Anodonta woodiana.</title>
        <authorList>
            <person name="Chen X."/>
        </authorList>
    </citation>
    <scope>NUCLEOTIDE SEQUENCE [LARGE SCALE GENOMIC DNA]</scope>
    <source>
        <strain evidence="2">MN2024</strain>
        <tissue evidence="2">Gills</tissue>
    </source>
</reference>